<proteinExistence type="predicted"/>
<evidence type="ECO:0000313" key="3">
    <source>
        <dbReference type="Proteomes" id="UP001362999"/>
    </source>
</evidence>
<dbReference type="AlphaFoldDB" id="A0AAW0DWI3"/>
<evidence type="ECO:0000313" key="2">
    <source>
        <dbReference type="EMBL" id="KAK7055984.1"/>
    </source>
</evidence>
<protein>
    <submittedName>
        <fullName evidence="2">Uncharacterized protein</fullName>
    </submittedName>
</protein>
<feature type="region of interest" description="Disordered" evidence="1">
    <location>
        <begin position="117"/>
        <end position="172"/>
    </location>
</feature>
<dbReference type="EMBL" id="JAWWNJ010000005">
    <property type="protein sequence ID" value="KAK7055984.1"/>
    <property type="molecule type" value="Genomic_DNA"/>
</dbReference>
<reference evidence="2 3" key="1">
    <citation type="journal article" date="2024" name="J Genomics">
        <title>Draft genome sequencing and assembly of Favolaschia claudopus CIRM-BRFM 2984 isolated from oak limbs.</title>
        <authorList>
            <person name="Navarro D."/>
            <person name="Drula E."/>
            <person name="Chaduli D."/>
            <person name="Cazenave R."/>
            <person name="Ahrendt S."/>
            <person name="Wang J."/>
            <person name="Lipzen A."/>
            <person name="Daum C."/>
            <person name="Barry K."/>
            <person name="Grigoriev I.V."/>
            <person name="Favel A."/>
            <person name="Rosso M.N."/>
            <person name="Martin F."/>
        </authorList>
    </citation>
    <scope>NUCLEOTIDE SEQUENCE [LARGE SCALE GENOMIC DNA]</scope>
    <source>
        <strain evidence="2 3">CIRM-BRFM 2984</strain>
    </source>
</reference>
<organism evidence="2 3">
    <name type="scientific">Favolaschia claudopus</name>
    <dbReference type="NCBI Taxonomy" id="2862362"/>
    <lineage>
        <taxon>Eukaryota</taxon>
        <taxon>Fungi</taxon>
        <taxon>Dikarya</taxon>
        <taxon>Basidiomycota</taxon>
        <taxon>Agaricomycotina</taxon>
        <taxon>Agaricomycetes</taxon>
        <taxon>Agaricomycetidae</taxon>
        <taxon>Agaricales</taxon>
        <taxon>Marasmiineae</taxon>
        <taxon>Mycenaceae</taxon>
        <taxon>Favolaschia</taxon>
    </lineage>
</organism>
<evidence type="ECO:0000256" key="1">
    <source>
        <dbReference type="SAM" id="MobiDB-lite"/>
    </source>
</evidence>
<name>A0AAW0DWI3_9AGAR</name>
<dbReference type="Proteomes" id="UP001362999">
    <property type="component" value="Unassembled WGS sequence"/>
</dbReference>
<accession>A0AAW0DWI3</accession>
<keyword evidence="3" id="KW-1185">Reference proteome</keyword>
<gene>
    <name evidence="2" type="ORF">R3P38DRAFT_3253929</name>
</gene>
<sequence length="284" mass="31212">MSLRPRRLLLLPLVNTALKPTSNLCLRSSNSDTPHRLACGKHTAPSCLSLLAADPPSRTLPVPLPTTGPSPTATPSRSARAFTTHRTLSLMPPRAQTTAALRPITMRNEMRRVRKNSGALVRRRRREAADTLSPHPHPRRPAVSSTGAASRSTYLNTSRSTDTLATRHPHLAEPTRSVRALDPALTADSVKNKSWHRAQVLPIPRYSGIPPPQTHPLRPIRLGAALIRHRLDSAASTPTKIRRATFRRLCLGVKNEALAAARSWQRSRRDQIKGWSGVLKSGVE</sequence>
<feature type="compositionally biased region" description="Polar residues" evidence="1">
    <location>
        <begin position="143"/>
        <end position="164"/>
    </location>
</feature>
<comment type="caution">
    <text evidence="2">The sequence shown here is derived from an EMBL/GenBank/DDBJ whole genome shotgun (WGS) entry which is preliminary data.</text>
</comment>